<dbReference type="Gene3D" id="3.90.640.10">
    <property type="entry name" value="Actin, Chain A, domain 4"/>
    <property type="match status" value="1"/>
</dbReference>
<accession>A0A317UWX1</accession>
<dbReference type="AlphaFoldDB" id="A0A317UWX1"/>
<sequence>MSCAPNWIIPTAIDYDENGQTIWGNTAALRPNPHVWFKLLIHSSPVVQLKEHNLVGAIGGTMGRDAADRLIGDFLRGLQQELLVHLQRYGPAQIEWCFTEPGCWSEQGRLDFRTTIQNRMFIGHACNVSFVTEAEAAAEYTAFEGANRGLIQQGDIVMDIAILRVNGIHPFTSQPIRDPVSFRLGAVDIDAALMEQVRQAHWRGNNGLRRGAAATLARREVSRAKENFTGRLGNVIPEVELQDPEGRQIVHQFTRDDLIGAFGPTKDGIVDMILQQISLTGPKITKVVLVGGLGKSEYLRSQVRHALDDVYVNTPPKLVDALPDTIRSAVAQGALLRAKREPEVRWFECLSQYELCFPSVDVYGDGMPDKVLTNTIIARGRRDVPARGSFKPPERMRLVPQRMEDRFLQIRIVRQAETLTAVKRVKIPANVPINWVNFGQGRVHEYRLKVFWSIHLGSAMFIHWRICIVDGQDRIETELAEFFHEVSPQDLIPVVNG</sequence>
<keyword evidence="2" id="KW-1185">Reference proteome</keyword>
<dbReference type="Gene3D" id="3.30.420.40">
    <property type="match status" value="2"/>
</dbReference>
<name>A0A317UWX1_ASPEC</name>
<evidence type="ECO:0000313" key="2">
    <source>
        <dbReference type="Proteomes" id="UP000246171"/>
    </source>
</evidence>
<organism evidence="1 2">
    <name type="scientific">Aspergillus eucalypticola (strain CBS 122712 / IBT 29274)</name>
    <dbReference type="NCBI Taxonomy" id="1448314"/>
    <lineage>
        <taxon>Eukaryota</taxon>
        <taxon>Fungi</taxon>
        <taxon>Dikarya</taxon>
        <taxon>Ascomycota</taxon>
        <taxon>Pezizomycotina</taxon>
        <taxon>Eurotiomycetes</taxon>
        <taxon>Eurotiomycetidae</taxon>
        <taxon>Eurotiales</taxon>
        <taxon>Aspergillaceae</taxon>
        <taxon>Aspergillus</taxon>
        <taxon>Aspergillus subgen. Circumdati</taxon>
    </lineage>
</organism>
<proteinExistence type="predicted"/>
<dbReference type="Proteomes" id="UP000246171">
    <property type="component" value="Unassembled WGS sequence"/>
</dbReference>
<dbReference type="EMBL" id="MSFU01000031">
    <property type="protein sequence ID" value="PWY64470.1"/>
    <property type="molecule type" value="Genomic_DNA"/>
</dbReference>
<dbReference type="PANTHER" id="PTHR42749:SF1">
    <property type="entry name" value="CELL SHAPE-DETERMINING PROTEIN MREB"/>
    <property type="match status" value="1"/>
</dbReference>
<reference evidence="1" key="1">
    <citation type="submission" date="2016-12" db="EMBL/GenBank/DDBJ databases">
        <title>The genomes of Aspergillus section Nigri reveals drivers in fungal speciation.</title>
        <authorList>
            <consortium name="DOE Joint Genome Institute"/>
            <person name="Vesth T.C."/>
            <person name="Nybo J."/>
            <person name="Theobald S."/>
            <person name="Brandl J."/>
            <person name="Frisvad J.C."/>
            <person name="Nielsen K.F."/>
            <person name="Lyhne E.K."/>
            <person name="Kogle M.E."/>
            <person name="Kuo A."/>
            <person name="Riley R."/>
            <person name="Clum A."/>
            <person name="Nolan M."/>
            <person name="Lipzen A."/>
            <person name="Salamov A."/>
            <person name="Henrissat B."/>
            <person name="Wiebenga A."/>
            <person name="De vries R.P."/>
            <person name="Grigoriev I.V."/>
            <person name="Mortensen U.H."/>
            <person name="Andersen M.R."/>
            <person name="Baker S.E."/>
        </authorList>
    </citation>
    <scope>NUCLEOTIDE SEQUENCE</scope>
    <source>
        <strain evidence="1">CBS 122712</strain>
    </source>
</reference>
<dbReference type="CDD" id="cd10170">
    <property type="entry name" value="ASKHA_NBD_HSP70"/>
    <property type="match status" value="1"/>
</dbReference>
<protein>
    <recommendedName>
        <fullName evidence="3">Actin-like ATPase domain-containing protein</fullName>
    </recommendedName>
</protein>
<comment type="caution">
    <text evidence="1">The sequence shown here is derived from an EMBL/GenBank/DDBJ whole genome shotgun (WGS) entry which is preliminary data.</text>
</comment>
<evidence type="ECO:0000313" key="1">
    <source>
        <dbReference type="EMBL" id="PWY64470.1"/>
    </source>
</evidence>
<dbReference type="SUPFAM" id="SSF53067">
    <property type="entry name" value="Actin-like ATPase domain"/>
    <property type="match status" value="1"/>
</dbReference>
<dbReference type="InterPro" id="IPR043129">
    <property type="entry name" value="ATPase_NBD"/>
</dbReference>
<dbReference type="OrthoDB" id="2394218at2759"/>
<gene>
    <name evidence="1" type="ORF">BO83DRAFT_440874</name>
</gene>
<dbReference type="RefSeq" id="XP_025383941.1">
    <property type="nucleotide sequence ID" value="XM_025536293.1"/>
</dbReference>
<evidence type="ECO:0008006" key="3">
    <source>
        <dbReference type="Google" id="ProtNLM"/>
    </source>
</evidence>
<dbReference type="GeneID" id="37058255"/>
<dbReference type="PANTHER" id="PTHR42749">
    <property type="entry name" value="CELL SHAPE-DETERMINING PROTEIN MREB"/>
    <property type="match status" value="1"/>
</dbReference>
<dbReference type="VEuPathDB" id="FungiDB:BO83DRAFT_440874"/>